<feature type="transmembrane region" description="Helical" evidence="1">
    <location>
        <begin position="594"/>
        <end position="613"/>
    </location>
</feature>
<feature type="transmembrane region" description="Helical" evidence="1">
    <location>
        <begin position="644"/>
        <end position="665"/>
    </location>
</feature>
<dbReference type="EMBL" id="CP063364">
    <property type="protein sequence ID" value="QRG10114.1"/>
    <property type="molecule type" value="Genomic_DNA"/>
</dbReference>
<feature type="transmembrane region" description="Helical" evidence="1">
    <location>
        <begin position="92"/>
        <end position="116"/>
    </location>
</feature>
<accession>A0A974PVE0</accession>
<evidence type="ECO:0000256" key="1">
    <source>
        <dbReference type="SAM" id="Phobius"/>
    </source>
</evidence>
<keyword evidence="2" id="KW-0614">Plasmid</keyword>
<evidence type="ECO:0000313" key="3">
    <source>
        <dbReference type="Proteomes" id="UP000596427"/>
    </source>
</evidence>
<dbReference type="KEGG" id="xdi:EZH22_30780"/>
<reference evidence="2 3" key="1">
    <citation type="submission" date="2020-10" db="EMBL/GenBank/DDBJ databases">
        <title>Degradation of 1,4-Dioxane by Xanthobacter sp. YN2, via a Novel Group-2 Soluble Di-Iron Monooxygenase.</title>
        <authorList>
            <person name="Ma F."/>
            <person name="Wang Y."/>
            <person name="Yang J."/>
            <person name="Guo H."/>
            <person name="Su D."/>
            <person name="Yu L."/>
        </authorList>
    </citation>
    <scope>NUCLEOTIDE SEQUENCE [LARGE SCALE GENOMIC DNA]</scope>
    <source>
        <strain evidence="2 3">YN2</strain>
        <plasmid evidence="2 3">unnamed2</plasmid>
    </source>
</reference>
<feature type="transmembrane region" description="Helical" evidence="1">
    <location>
        <begin position="50"/>
        <end position="72"/>
    </location>
</feature>
<dbReference type="InterPro" id="IPR027628">
    <property type="entry name" value="DotA_TraY"/>
</dbReference>
<dbReference type="NCBIfam" id="TIGR04346">
    <property type="entry name" value="DotA_TraY"/>
    <property type="match status" value="1"/>
</dbReference>
<keyword evidence="1" id="KW-1133">Transmembrane helix</keyword>
<dbReference type="AlphaFoldDB" id="A0A974PVE0"/>
<sequence length="763" mass="79342">MAGESFTDIFNPVQNDYALISLRRVLGCTVDTIWKGTTCSDANMIATAAAFFNVAVAIVGSIFITYTIYVGVADTAREGEAMGGNSVKYTVARVGLGAIMILPVSSGFTLAQLLVIQILVWGSGAADNLWAKISPMIASGGYSQVATVPEDDYKLRGMIAGAIRTRAIGYVCAYRLNEIAEVFGQGSASGGSPIVAKPITATGYATITTTQTFADSGTWFNGSNTLCGSVQYTLASEVALQGQNNVWGNVETVTSAADAATWQVMNAIAVNAVNGGLNAAWGQIDASAKSIANLVYTQARNDAQVQTTIKQGVTAAQSALRNSVNSTLSGASGQIQNLAKDYLDQTAAAGWVFAISWQRANINIAQFFQNIVNGINFTFTVPVSLSSILQPLSTGFYGAQPRLTGSTWQVIAASYERDVGYMRSFDAYFADFGKATPSETAGQVGVPDSSAAGVSSAFRWVLSKLQVTGTNGTSQWSDPLLNLTQIGVGFVDAGLWALGGSVVSDVASGFNIPFVTGVLQRTAAASWGLGIILVGAGFWIGGVLPLLPLIYFFGAVISWLVVGLEALIAVPIWVLTHFFPAREPSLIGASRQGYLLLFGLLARPILIIMGLVVSLLLMFAAFAILNSMFFSVFALMIPLDAGPVTSAITSVAAIVVYGIAATIVVSNSCALISELGDAALRWVEIGVQSLWSARFGSDVMQPVNPAGGIANVARGMGNAASGLRTAGHHGAQGSANLLSGAGARLRGMMGASDKRAGGSGPNS</sequence>
<keyword evidence="1" id="KW-0812">Transmembrane</keyword>
<dbReference type="Proteomes" id="UP000596427">
    <property type="component" value="Plasmid unnamed2"/>
</dbReference>
<proteinExistence type="predicted"/>
<keyword evidence="1" id="KW-0472">Membrane</keyword>
<protein>
    <submittedName>
        <fullName evidence="2">DotA/TraY family protein</fullName>
    </submittedName>
</protein>
<organism evidence="2 3">
    <name type="scientific">Xanthobacter dioxanivorans</name>
    <dbReference type="NCBI Taxonomy" id="2528964"/>
    <lineage>
        <taxon>Bacteria</taxon>
        <taxon>Pseudomonadati</taxon>
        <taxon>Pseudomonadota</taxon>
        <taxon>Alphaproteobacteria</taxon>
        <taxon>Hyphomicrobiales</taxon>
        <taxon>Xanthobacteraceae</taxon>
        <taxon>Xanthobacter</taxon>
    </lineage>
</organism>
<gene>
    <name evidence="2" type="ORF">EZH22_30780</name>
</gene>
<name>A0A974PVE0_9HYPH</name>
<dbReference type="RefSeq" id="WP_203196995.1">
    <property type="nucleotide sequence ID" value="NZ_CP063364.1"/>
</dbReference>
<keyword evidence="3" id="KW-1185">Reference proteome</keyword>
<feature type="transmembrane region" description="Helical" evidence="1">
    <location>
        <begin position="619"/>
        <end position="637"/>
    </location>
</feature>
<feature type="transmembrane region" description="Helical" evidence="1">
    <location>
        <begin position="524"/>
        <end position="544"/>
    </location>
</feature>
<evidence type="ECO:0000313" key="2">
    <source>
        <dbReference type="EMBL" id="QRG10114.1"/>
    </source>
</evidence>
<feature type="transmembrane region" description="Helical" evidence="1">
    <location>
        <begin position="550"/>
        <end position="574"/>
    </location>
</feature>
<geneLocation type="plasmid" evidence="2 3">
    <name>unnamed2</name>
</geneLocation>